<comment type="caution">
    <text evidence="1">The sequence shown here is derived from an EMBL/GenBank/DDBJ whole genome shotgun (WGS) entry which is preliminary data.</text>
</comment>
<name>A0ABP9YX50_9FUNG</name>
<evidence type="ECO:0000313" key="2">
    <source>
        <dbReference type="Proteomes" id="UP001473302"/>
    </source>
</evidence>
<dbReference type="EMBL" id="BAABUK010000010">
    <property type="protein sequence ID" value="GAA5811431.1"/>
    <property type="molecule type" value="Genomic_DNA"/>
</dbReference>
<evidence type="ECO:0000313" key="1">
    <source>
        <dbReference type="EMBL" id="GAA5811431.1"/>
    </source>
</evidence>
<dbReference type="Proteomes" id="UP001473302">
    <property type="component" value="Unassembled WGS sequence"/>
</dbReference>
<keyword evidence="2" id="KW-1185">Reference proteome</keyword>
<proteinExistence type="predicted"/>
<accession>A0ABP9YX50</accession>
<organism evidence="1 2">
    <name type="scientific">Mucor flavus</name>
    <dbReference type="NCBI Taxonomy" id="439312"/>
    <lineage>
        <taxon>Eukaryota</taxon>
        <taxon>Fungi</taxon>
        <taxon>Fungi incertae sedis</taxon>
        <taxon>Mucoromycota</taxon>
        <taxon>Mucoromycotina</taxon>
        <taxon>Mucoromycetes</taxon>
        <taxon>Mucorales</taxon>
        <taxon>Mucorineae</taxon>
        <taxon>Mucoraceae</taxon>
        <taxon>Mucor</taxon>
    </lineage>
</organism>
<reference evidence="1 2" key="1">
    <citation type="submission" date="2024-04" db="EMBL/GenBank/DDBJ databases">
        <title>genome sequences of Mucor flavus KT1a and Helicostylum pulchrum KT1b strains isolated from the surface of a dry-aged beef.</title>
        <authorList>
            <person name="Toyotome T."/>
            <person name="Hosono M."/>
            <person name="Torimaru M."/>
            <person name="Fukuda K."/>
            <person name="Mikami N."/>
        </authorList>
    </citation>
    <scope>NUCLEOTIDE SEQUENCE [LARGE SCALE GENOMIC DNA]</scope>
    <source>
        <strain evidence="1 2">KT1a</strain>
    </source>
</reference>
<sequence>MFKSPTTSLYWNRDLLLLFPFVKYAQNIHPYLLYDSGYHMISLKLDNIHFDPLQDELQERFEQLFHSIVSSSTFPTAKDIV</sequence>
<gene>
    <name evidence="1" type="ORF">MFLAVUS_004868</name>
</gene>
<protein>
    <submittedName>
        <fullName evidence="1">Uncharacterized protein</fullName>
    </submittedName>
</protein>